<reference evidence="2" key="1">
    <citation type="journal article" date="2013" name="Stand. Genomic Sci.">
        <title>Complete genome sequence of Desulfocapsa sulfexigens, a marine deltaproteobacterium specialized in disproportionating inorganic sulfur compounds.</title>
        <authorList>
            <person name="Finster K.W."/>
            <person name="Kjeldsen K.U."/>
            <person name="Kube M."/>
            <person name="Reinhardt R."/>
            <person name="Mussmann M."/>
            <person name="Amann R."/>
            <person name="Schreiber L."/>
        </authorList>
    </citation>
    <scope>NUCLEOTIDE SEQUENCE [LARGE SCALE GENOMIC DNA]</scope>
    <source>
        <strain evidence="2">DSM 10523 / SB164P1</strain>
    </source>
</reference>
<dbReference type="AlphaFoldDB" id="M1PSV1"/>
<dbReference type="KEGG" id="dsf:UWK_02865"/>
<dbReference type="STRING" id="1167006.UWK_02865"/>
<accession>M1PSV1</accession>
<keyword evidence="2" id="KW-1185">Reference proteome</keyword>
<sequence length="161" mass="18216">MDTPSPPGIFSTFITSHLPQFLDHFGINYCIDGPQIEYFVFQKITGADISCSVTINLDETAGQINVMTFYPGLLLHPKTRYFSAVCFFMILNHFANFHHIVNGCRISLNTRPEVFEHFYSLLKDFDFHVLLIGKGGQIAIESCFFPLGVDTSMLIERAIVL</sequence>
<dbReference type="HOGENOM" id="CLU_138411_0_0_7"/>
<dbReference type="RefSeq" id="WP_015405082.1">
    <property type="nucleotide sequence ID" value="NC_020304.1"/>
</dbReference>
<proteinExistence type="predicted"/>
<evidence type="ECO:0000313" key="1">
    <source>
        <dbReference type="EMBL" id="AGF79396.1"/>
    </source>
</evidence>
<evidence type="ECO:0000313" key="2">
    <source>
        <dbReference type="Proteomes" id="UP000011721"/>
    </source>
</evidence>
<dbReference type="OrthoDB" id="5418459at2"/>
<protein>
    <submittedName>
        <fullName evidence="1">Uncharacterized protein</fullName>
    </submittedName>
</protein>
<dbReference type="Proteomes" id="UP000011721">
    <property type="component" value="Chromosome"/>
</dbReference>
<name>M1PSV1_DESSD</name>
<dbReference type="eggNOG" id="ENOG5032IHY">
    <property type="taxonomic scope" value="Bacteria"/>
</dbReference>
<dbReference type="EMBL" id="CP003985">
    <property type="protein sequence ID" value="AGF79396.1"/>
    <property type="molecule type" value="Genomic_DNA"/>
</dbReference>
<gene>
    <name evidence="1" type="ordered locus">UWK_02865</name>
</gene>
<organism evidence="1 2">
    <name type="scientific">Desulfocapsa sulfexigens (strain DSM 10523 / SB164P1)</name>
    <dbReference type="NCBI Taxonomy" id="1167006"/>
    <lineage>
        <taxon>Bacteria</taxon>
        <taxon>Pseudomonadati</taxon>
        <taxon>Thermodesulfobacteriota</taxon>
        <taxon>Desulfobulbia</taxon>
        <taxon>Desulfobulbales</taxon>
        <taxon>Desulfocapsaceae</taxon>
        <taxon>Desulfocapsa</taxon>
    </lineage>
</organism>